<keyword evidence="1" id="KW-0732">Signal</keyword>
<protein>
    <submittedName>
        <fullName evidence="2">Uncharacterized protein</fullName>
    </submittedName>
</protein>
<dbReference type="AlphaFoldDB" id="A0AAV1JIW2"/>
<proteinExistence type="predicted"/>
<dbReference type="EMBL" id="CAVLEF010000011">
    <property type="protein sequence ID" value="CAK1549337.1"/>
    <property type="molecule type" value="Genomic_DNA"/>
</dbReference>
<organism evidence="2 3">
    <name type="scientific">Leptosia nina</name>
    <dbReference type="NCBI Taxonomy" id="320188"/>
    <lineage>
        <taxon>Eukaryota</taxon>
        <taxon>Metazoa</taxon>
        <taxon>Ecdysozoa</taxon>
        <taxon>Arthropoda</taxon>
        <taxon>Hexapoda</taxon>
        <taxon>Insecta</taxon>
        <taxon>Pterygota</taxon>
        <taxon>Neoptera</taxon>
        <taxon>Endopterygota</taxon>
        <taxon>Lepidoptera</taxon>
        <taxon>Glossata</taxon>
        <taxon>Ditrysia</taxon>
        <taxon>Papilionoidea</taxon>
        <taxon>Pieridae</taxon>
        <taxon>Pierinae</taxon>
        <taxon>Leptosia</taxon>
    </lineage>
</organism>
<evidence type="ECO:0000313" key="3">
    <source>
        <dbReference type="Proteomes" id="UP001497472"/>
    </source>
</evidence>
<feature type="signal peptide" evidence="1">
    <location>
        <begin position="1"/>
        <end position="21"/>
    </location>
</feature>
<sequence>MAGRSLFFILFLCSLSVGIFGKFGLRDHSPRYQDLNASDDDEANQSPLNPKGRPIQKAKICIMTPFKKYCVGEQHGL</sequence>
<keyword evidence="3" id="KW-1185">Reference proteome</keyword>
<name>A0AAV1JIW2_9NEOP</name>
<accession>A0AAV1JIW2</accession>
<evidence type="ECO:0000313" key="2">
    <source>
        <dbReference type="EMBL" id="CAK1549337.1"/>
    </source>
</evidence>
<reference evidence="2 3" key="1">
    <citation type="submission" date="2023-11" db="EMBL/GenBank/DDBJ databases">
        <authorList>
            <person name="Okamura Y."/>
        </authorList>
    </citation>
    <scope>NUCLEOTIDE SEQUENCE [LARGE SCALE GENOMIC DNA]</scope>
</reference>
<evidence type="ECO:0000256" key="1">
    <source>
        <dbReference type="SAM" id="SignalP"/>
    </source>
</evidence>
<gene>
    <name evidence="2" type="ORF">LNINA_LOCUS8647</name>
</gene>
<dbReference type="Proteomes" id="UP001497472">
    <property type="component" value="Unassembled WGS sequence"/>
</dbReference>
<feature type="chain" id="PRO_5043852742" evidence="1">
    <location>
        <begin position="22"/>
        <end position="77"/>
    </location>
</feature>
<comment type="caution">
    <text evidence="2">The sequence shown here is derived from an EMBL/GenBank/DDBJ whole genome shotgun (WGS) entry which is preliminary data.</text>
</comment>